<evidence type="ECO:0000313" key="3">
    <source>
        <dbReference type="Proteomes" id="UP001156836"/>
    </source>
</evidence>
<feature type="signal peptide" evidence="1">
    <location>
        <begin position="1"/>
        <end position="25"/>
    </location>
</feature>
<dbReference type="Pfam" id="PF11745">
    <property type="entry name" value="DUF3304"/>
    <property type="match status" value="1"/>
</dbReference>
<dbReference type="EMBL" id="BSOZ01000098">
    <property type="protein sequence ID" value="GLS06155.1"/>
    <property type="molecule type" value="Genomic_DNA"/>
</dbReference>
<comment type="caution">
    <text evidence="2">The sequence shown here is derived from an EMBL/GenBank/DDBJ whole genome shotgun (WGS) entry which is preliminary data.</text>
</comment>
<organism evidence="2 3">
    <name type="scientific">Chitiniphilus shinanonensis</name>
    <dbReference type="NCBI Taxonomy" id="553088"/>
    <lineage>
        <taxon>Bacteria</taxon>
        <taxon>Pseudomonadati</taxon>
        <taxon>Pseudomonadota</taxon>
        <taxon>Betaproteobacteria</taxon>
        <taxon>Neisseriales</taxon>
        <taxon>Chitinibacteraceae</taxon>
        <taxon>Chitiniphilus</taxon>
    </lineage>
</organism>
<proteinExistence type="predicted"/>
<keyword evidence="3" id="KW-1185">Reference proteome</keyword>
<evidence type="ECO:0008006" key="4">
    <source>
        <dbReference type="Google" id="ProtNLM"/>
    </source>
</evidence>
<accession>A0ABQ6BYC5</accession>
<sequence length="254" mass="27948">MISRAAWQALLVLCLGLAGCQRGNAEDASALVAEASAPALGAETFMASSHGINYDHEFGIDYTLRWAGDAKGEAIGSGSVGPFEDSGQNCCISLPRQWHPGLKLKVEWVALDLSTRKSDEWKTENLQTELAVPEYTVPGDLYVLFHPGKQVEILVSAQEPGTPGWAGREKLGPLEACVARLGEKECLKSFPKYPRDSYEASAEGFRKSCTEEAIKGSPNPVGDRNACDWFLKECREKWEIKDKRMCELDYKEGE</sequence>
<evidence type="ECO:0000313" key="2">
    <source>
        <dbReference type="EMBL" id="GLS06155.1"/>
    </source>
</evidence>
<feature type="chain" id="PRO_5045316255" description="Lipoprotein" evidence="1">
    <location>
        <begin position="26"/>
        <end position="254"/>
    </location>
</feature>
<reference evidence="3" key="1">
    <citation type="journal article" date="2019" name="Int. J. Syst. Evol. Microbiol.">
        <title>The Global Catalogue of Microorganisms (GCM) 10K type strain sequencing project: providing services to taxonomists for standard genome sequencing and annotation.</title>
        <authorList>
            <consortium name="The Broad Institute Genomics Platform"/>
            <consortium name="The Broad Institute Genome Sequencing Center for Infectious Disease"/>
            <person name="Wu L."/>
            <person name="Ma J."/>
        </authorList>
    </citation>
    <scope>NUCLEOTIDE SEQUENCE [LARGE SCALE GENOMIC DNA]</scope>
    <source>
        <strain evidence="3">NBRC 104970</strain>
    </source>
</reference>
<gene>
    <name evidence="2" type="ORF">GCM10007860_33240</name>
</gene>
<dbReference type="Proteomes" id="UP001156836">
    <property type="component" value="Unassembled WGS sequence"/>
</dbReference>
<evidence type="ECO:0000256" key="1">
    <source>
        <dbReference type="SAM" id="SignalP"/>
    </source>
</evidence>
<protein>
    <recommendedName>
        <fullName evidence="4">Lipoprotein</fullName>
    </recommendedName>
</protein>
<dbReference type="InterPro" id="IPR021733">
    <property type="entry name" value="DUF3304"/>
</dbReference>
<dbReference type="RefSeq" id="WP_284209238.1">
    <property type="nucleotide sequence ID" value="NZ_BSOZ01000098.1"/>
</dbReference>
<keyword evidence="1" id="KW-0732">Signal</keyword>
<name>A0ABQ6BYC5_9NEIS</name>
<dbReference type="PROSITE" id="PS51257">
    <property type="entry name" value="PROKAR_LIPOPROTEIN"/>
    <property type="match status" value="1"/>
</dbReference>